<dbReference type="GO" id="GO:0003700">
    <property type="term" value="F:DNA-binding transcription factor activity"/>
    <property type="evidence" value="ECO:0007669"/>
    <property type="project" value="InterPro"/>
</dbReference>
<dbReference type="SUPFAM" id="SSF46689">
    <property type="entry name" value="Homeodomain-like"/>
    <property type="match status" value="2"/>
</dbReference>
<dbReference type="InterPro" id="IPR011256">
    <property type="entry name" value="Reg_factor_effector_dom_sf"/>
</dbReference>
<reference evidence="6" key="1">
    <citation type="journal article" date="2018" name="Front. Microbiol.">
        <title>Genome-Based Analysis Reveals the Taxonomy and Diversity of the Family Idiomarinaceae.</title>
        <authorList>
            <person name="Liu Y."/>
            <person name="Lai Q."/>
            <person name="Shao Z."/>
        </authorList>
    </citation>
    <scope>NUCLEOTIDE SEQUENCE [LARGE SCALE GENOMIC DNA]</scope>
    <source>
        <strain evidence="6">F23</strain>
    </source>
</reference>
<dbReference type="AlphaFoldDB" id="A0A432Y8R1"/>
<protein>
    <submittedName>
        <fullName evidence="5">AraC family transcriptional regulator</fullName>
    </submittedName>
</protein>
<dbReference type="SMART" id="SM00871">
    <property type="entry name" value="AraC_E_bind"/>
    <property type="match status" value="1"/>
</dbReference>
<dbReference type="InterPro" id="IPR018060">
    <property type="entry name" value="HTH_AraC"/>
</dbReference>
<accession>A0A432Y8R1</accession>
<dbReference type="Gene3D" id="1.10.10.60">
    <property type="entry name" value="Homeodomain-like"/>
    <property type="match status" value="2"/>
</dbReference>
<organism evidence="5 6">
    <name type="scientific">Idiomarina fontislapidosi</name>
    <dbReference type="NCBI Taxonomy" id="263723"/>
    <lineage>
        <taxon>Bacteria</taxon>
        <taxon>Pseudomonadati</taxon>
        <taxon>Pseudomonadota</taxon>
        <taxon>Gammaproteobacteria</taxon>
        <taxon>Alteromonadales</taxon>
        <taxon>Idiomarinaceae</taxon>
        <taxon>Idiomarina</taxon>
    </lineage>
</organism>
<keyword evidence="3" id="KW-0804">Transcription</keyword>
<dbReference type="PANTHER" id="PTHR40055">
    <property type="entry name" value="TRANSCRIPTIONAL REGULATOR YGIV-RELATED"/>
    <property type="match status" value="1"/>
</dbReference>
<dbReference type="Proteomes" id="UP000287330">
    <property type="component" value="Unassembled WGS sequence"/>
</dbReference>
<dbReference type="PRINTS" id="PR00032">
    <property type="entry name" value="HTHARAC"/>
</dbReference>
<sequence length="288" mass="33337">MTNYQRRFLEVINYIETHLDTDLDVNALCQHAYLSKYHFHRQCSAFFGMSVIKLVRLLRLKRAAYQLAYRENGSILDIALANGYESHEAFSRAFKKYFDKSPSDFRDTPNWAPWHAQYDPILTLRNNIMSNTDNFNVEVVDVDEIAIAVMPHRGAPNRLGQTIQKFIEWRKLNRLPPSKSRTFNLVYDDPNTTAPEDYRFDLCCSTEQSAEPNDYGVVDSAIPAGKCARVRHTGSDDAIGIVVNFLYTQWLADSGYDIRDFPIYFERISFFPDVPESEMITDVYLPIK</sequence>
<keyword evidence="6" id="KW-1185">Reference proteome</keyword>
<gene>
    <name evidence="5" type="ORF">CWE25_02630</name>
</gene>
<evidence type="ECO:0000259" key="4">
    <source>
        <dbReference type="PROSITE" id="PS01124"/>
    </source>
</evidence>
<dbReference type="Pfam" id="PF12833">
    <property type="entry name" value="HTH_18"/>
    <property type="match status" value="1"/>
</dbReference>
<dbReference type="OrthoDB" id="282744at2"/>
<dbReference type="Pfam" id="PF06445">
    <property type="entry name" value="GyrI-like"/>
    <property type="match status" value="1"/>
</dbReference>
<dbReference type="RefSeq" id="WP_110573645.1">
    <property type="nucleotide sequence ID" value="NZ_PIPV01000002.1"/>
</dbReference>
<dbReference type="InterPro" id="IPR009057">
    <property type="entry name" value="Homeodomain-like_sf"/>
</dbReference>
<dbReference type="GO" id="GO:0043565">
    <property type="term" value="F:sequence-specific DNA binding"/>
    <property type="evidence" value="ECO:0007669"/>
    <property type="project" value="InterPro"/>
</dbReference>
<dbReference type="Gene3D" id="3.20.80.10">
    <property type="entry name" value="Regulatory factor, effector binding domain"/>
    <property type="match status" value="1"/>
</dbReference>
<dbReference type="InterPro" id="IPR029442">
    <property type="entry name" value="GyrI-like"/>
</dbReference>
<feature type="domain" description="HTH araC/xylS-type" evidence="4">
    <location>
        <begin position="9"/>
        <end position="108"/>
    </location>
</feature>
<proteinExistence type="predicted"/>
<dbReference type="InterPro" id="IPR010499">
    <property type="entry name" value="AraC_E-bd"/>
</dbReference>
<evidence type="ECO:0000313" key="5">
    <source>
        <dbReference type="EMBL" id="RUO57375.1"/>
    </source>
</evidence>
<evidence type="ECO:0000256" key="2">
    <source>
        <dbReference type="ARBA" id="ARBA00023125"/>
    </source>
</evidence>
<dbReference type="EMBL" id="PIPV01000002">
    <property type="protein sequence ID" value="RUO57375.1"/>
    <property type="molecule type" value="Genomic_DNA"/>
</dbReference>
<dbReference type="InterPro" id="IPR050908">
    <property type="entry name" value="SmbC-like"/>
</dbReference>
<dbReference type="PROSITE" id="PS00041">
    <property type="entry name" value="HTH_ARAC_FAMILY_1"/>
    <property type="match status" value="1"/>
</dbReference>
<dbReference type="SUPFAM" id="SSF55136">
    <property type="entry name" value="Probable bacterial effector-binding domain"/>
    <property type="match status" value="1"/>
</dbReference>
<keyword evidence="2" id="KW-0238">DNA-binding</keyword>
<comment type="caution">
    <text evidence="5">The sequence shown here is derived from an EMBL/GenBank/DDBJ whole genome shotgun (WGS) entry which is preliminary data.</text>
</comment>
<dbReference type="InterPro" id="IPR018062">
    <property type="entry name" value="HTH_AraC-typ_CS"/>
</dbReference>
<evidence type="ECO:0000313" key="6">
    <source>
        <dbReference type="Proteomes" id="UP000287330"/>
    </source>
</evidence>
<dbReference type="PANTHER" id="PTHR40055:SF1">
    <property type="entry name" value="TRANSCRIPTIONAL REGULATOR YGIV-RELATED"/>
    <property type="match status" value="1"/>
</dbReference>
<dbReference type="SMART" id="SM00342">
    <property type="entry name" value="HTH_ARAC"/>
    <property type="match status" value="1"/>
</dbReference>
<keyword evidence="1" id="KW-0805">Transcription regulation</keyword>
<dbReference type="InterPro" id="IPR020449">
    <property type="entry name" value="Tscrpt_reg_AraC-type_HTH"/>
</dbReference>
<name>A0A432Y8R1_9GAMM</name>
<dbReference type="PROSITE" id="PS01124">
    <property type="entry name" value="HTH_ARAC_FAMILY_2"/>
    <property type="match status" value="1"/>
</dbReference>
<evidence type="ECO:0000256" key="1">
    <source>
        <dbReference type="ARBA" id="ARBA00023015"/>
    </source>
</evidence>
<evidence type="ECO:0000256" key="3">
    <source>
        <dbReference type="ARBA" id="ARBA00023163"/>
    </source>
</evidence>